<dbReference type="OrthoDB" id="9775794at2"/>
<accession>A0A1M5GKH8</accession>
<evidence type="ECO:0000313" key="1">
    <source>
        <dbReference type="EMBL" id="SHG04217.1"/>
    </source>
</evidence>
<dbReference type="InterPro" id="IPR029045">
    <property type="entry name" value="ClpP/crotonase-like_dom_sf"/>
</dbReference>
<sequence>MINPKYINLSFKDKVQIITLNRPDKYNALNTAMLYELKKVITHADESPDINCIVLNGAGKAFCSGADIKEFADVKEDSSAVEERANLSKEIHLLMRQIKKPIIASVHNYVFAGGCGIALACDLVVAADNAKFSYPEVKRGFVPALVTSNLIRIAGPRNAFDLLITGRKVDAKEALSMNLVNHVVPAENLEYETMKLAKQIADQSQTALTMTKELFYQVSELEFEKAMNLGRQVNVRMRKTDDFHKGVEAFVNKN</sequence>
<dbReference type="CDD" id="cd06558">
    <property type="entry name" value="crotonase-like"/>
    <property type="match status" value="1"/>
</dbReference>
<gene>
    <name evidence="1" type="ORF">SAMN05216225_101349</name>
</gene>
<protein>
    <submittedName>
        <fullName evidence="1">Enoyl-CoA hydratase/carnithine racemase</fullName>
    </submittedName>
</protein>
<dbReference type="RefSeq" id="WP_159431555.1">
    <property type="nucleotide sequence ID" value="NZ_FQVW01000013.1"/>
</dbReference>
<dbReference type="SUPFAM" id="SSF52096">
    <property type="entry name" value="ClpP/crotonase"/>
    <property type="match status" value="1"/>
</dbReference>
<organism evidence="1 2">
    <name type="scientific">Ornithinibacillus halophilus</name>
    <dbReference type="NCBI Taxonomy" id="930117"/>
    <lineage>
        <taxon>Bacteria</taxon>
        <taxon>Bacillati</taxon>
        <taxon>Bacillota</taxon>
        <taxon>Bacilli</taxon>
        <taxon>Bacillales</taxon>
        <taxon>Bacillaceae</taxon>
        <taxon>Ornithinibacillus</taxon>
    </lineage>
</organism>
<name>A0A1M5GKH8_9BACI</name>
<dbReference type="PANTHER" id="PTHR11941">
    <property type="entry name" value="ENOYL-COA HYDRATASE-RELATED"/>
    <property type="match status" value="1"/>
</dbReference>
<dbReference type="Proteomes" id="UP000183988">
    <property type="component" value="Unassembled WGS sequence"/>
</dbReference>
<dbReference type="Gene3D" id="3.90.226.10">
    <property type="entry name" value="2-enoyl-CoA Hydratase, Chain A, domain 1"/>
    <property type="match status" value="1"/>
</dbReference>
<dbReference type="PANTHER" id="PTHR11941:SF54">
    <property type="entry name" value="ENOYL-COA HYDRATASE, MITOCHONDRIAL"/>
    <property type="match status" value="1"/>
</dbReference>
<keyword evidence="2" id="KW-1185">Reference proteome</keyword>
<dbReference type="Pfam" id="PF00378">
    <property type="entry name" value="ECH_1"/>
    <property type="match status" value="1"/>
</dbReference>
<reference evidence="1 2" key="1">
    <citation type="submission" date="2016-11" db="EMBL/GenBank/DDBJ databases">
        <authorList>
            <person name="Jaros S."/>
            <person name="Januszkiewicz K."/>
            <person name="Wedrychowicz H."/>
        </authorList>
    </citation>
    <scope>NUCLEOTIDE SEQUENCE [LARGE SCALE GENOMIC DNA]</scope>
    <source>
        <strain evidence="1 2">IBRC-M 10683</strain>
    </source>
</reference>
<dbReference type="GO" id="GO:0003824">
    <property type="term" value="F:catalytic activity"/>
    <property type="evidence" value="ECO:0007669"/>
    <property type="project" value="UniProtKB-ARBA"/>
</dbReference>
<evidence type="ECO:0000313" key="2">
    <source>
        <dbReference type="Proteomes" id="UP000183988"/>
    </source>
</evidence>
<dbReference type="GO" id="GO:0006635">
    <property type="term" value="P:fatty acid beta-oxidation"/>
    <property type="evidence" value="ECO:0007669"/>
    <property type="project" value="TreeGrafter"/>
</dbReference>
<dbReference type="InterPro" id="IPR001753">
    <property type="entry name" value="Enoyl-CoA_hydra/iso"/>
</dbReference>
<proteinExistence type="predicted"/>
<dbReference type="STRING" id="930117.SAMN05216225_101349"/>
<dbReference type="EMBL" id="FQVW01000013">
    <property type="protein sequence ID" value="SHG04217.1"/>
    <property type="molecule type" value="Genomic_DNA"/>
</dbReference>
<dbReference type="AlphaFoldDB" id="A0A1M5GKH8"/>